<dbReference type="PROSITE" id="PS50977">
    <property type="entry name" value="HTH_TETR_2"/>
    <property type="match status" value="1"/>
</dbReference>
<keyword evidence="1 2" id="KW-0238">DNA-binding</keyword>
<name>A0A4U1BC42_9GAMM</name>
<dbReference type="PROSITE" id="PS01081">
    <property type="entry name" value="HTH_TETR_1"/>
    <property type="match status" value="1"/>
</dbReference>
<dbReference type="SUPFAM" id="SSF46689">
    <property type="entry name" value="Homeodomain-like"/>
    <property type="match status" value="1"/>
</dbReference>
<evidence type="ECO:0000256" key="2">
    <source>
        <dbReference type="PROSITE-ProRule" id="PRU00335"/>
    </source>
</evidence>
<protein>
    <submittedName>
        <fullName evidence="4">TetR/AcrR family transcriptional regulator</fullName>
    </submittedName>
</protein>
<evidence type="ECO:0000313" key="5">
    <source>
        <dbReference type="Proteomes" id="UP000305674"/>
    </source>
</evidence>
<dbReference type="InterPro" id="IPR036271">
    <property type="entry name" value="Tet_transcr_reg_TetR-rel_C_sf"/>
</dbReference>
<dbReference type="AlphaFoldDB" id="A0A4U1BC42"/>
<dbReference type="InterPro" id="IPR009057">
    <property type="entry name" value="Homeodomain-like_sf"/>
</dbReference>
<dbReference type="OrthoDB" id="2356263at2"/>
<reference evidence="4 5" key="1">
    <citation type="submission" date="2019-04" db="EMBL/GenBank/DDBJ databases">
        <authorList>
            <person name="Hwang J.C."/>
        </authorList>
    </citation>
    <scope>NUCLEOTIDE SEQUENCE [LARGE SCALE GENOMIC DNA]</scope>
    <source>
        <strain evidence="4 5">IMCC35001</strain>
    </source>
</reference>
<dbReference type="InterPro" id="IPR050109">
    <property type="entry name" value="HTH-type_TetR-like_transc_reg"/>
</dbReference>
<accession>A0A4U1BC42</accession>
<dbReference type="PRINTS" id="PR00455">
    <property type="entry name" value="HTHTETR"/>
</dbReference>
<gene>
    <name evidence="4" type="ORF">FCL40_12490</name>
</gene>
<dbReference type="Gene3D" id="1.10.357.10">
    <property type="entry name" value="Tetracycline Repressor, domain 2"/>
    <property type="match status" value="1"/>
</dbReference>
<dbReference type="GO" id="GO:0003700">
    <property type="term" value="F:DNA-binding transcription factor activity"/>
    <property type="evidence" value="ECO:0007669"/>
    <property type="project" value="TreeGrafter"/>
</dbReference>
<proteinExistence type="predicted"/>
<dbReference type="PANTHER" id="PTHR30055">
    <property type="entry name" value="HTH-TYPE TRANSCRIPTIONAL REGULATOR RUTR"/>
    <property type="match status" value="1"/>
</dbReference>
<comment type="caution">
    <text evidence="4">The sequence shown here is derived from an EMBL/GenBank/DDBJ whole genome shotgun (WGS) entry which is preliminary data.</text>
</comment>
<dbReference type="InterPro" id="IPR023772">
    <property type="entry name" value="DNA-bd_HTH_TetR-type_CS"/>
</dbReference>
<evidence type="ECO:0000259" key="3">
    <source>
        <dbReference type="PROSITE" id="PS50977"/>
    </source>
</evidence>
<dbReference type="EMBL" id="SWCI01000007">
    <property type="protein sequence ID" value="TKB48522.1"/>
    <property type="molecule type" value="Genomic_DNA"/>
</dbReference>
<evidence type="ECO:0000256" key="1">
    <source>
        <dbReference type="ARBA" id="ARBA00023125"/>
    </source>
</evidence>
<dbReference type="Proteomes" id="UP000305674">
    <property type="component" value="Unassembled WGS sequence"/>
</dbReference>
<organism evidence="4 5">
    <name type="scientific">Ferrimonas sediminicola</name>
    <dbReference type="NCBI Taxonomy" id="2569538"/>
    <lineage>
        <taxon>Bacteria</taxon>
        <taxon>Pseudomonadati</taxon>
        <taxon>Pseudomonadota</taxon>
        <taxon>Gammaproteobacteria</taxon>
        <taxon>Alteromonadales</taxon>
        <taxon>Ferrimonadaceae</taxon>
        <taxon>Ferrimonas</taxon>
    </lineage>
</organism>
<dbReference type="InterPro" id="IPR041586">
    <property type="entry name" value="PsrA_TetR_C"/>
</dbReference>
<keyword evidence="5" id="KW-1185">Reference proteome</keyword>
<dbReference type="GO" id="GO:0000976">
    <property type="term" value="F:transcription cis-regulatory region binding"/>
    <property type="evidence" value="ECO:0007669"/>
    <property type="project" value="TreeGrafter"/>
</dbReference>
<dbReference type="InterPro" id="IPR001647">
    <property type="entry name" value="HTH_TetR"/>
</dbReference>
<dbReference type="PANTHER" id="PTHR30055:SF235">
    <property type="entry name" value="TRANSCRIPTIONAL REGULATORY PROTEIN"/>
    <property type="match status" value="1"/>
</dbReference>
<dbReference type="Pfam" id="PF17939">
    <property type="entry name" value="TetR_C_30"/>
    <property type="match status" value="1"/>
</dbReference>
<dbReference type="Pfam" id="PF00440">
    <property type="entry name" value="TetR_N"/>
    <property type="match status" value="1"/>
</dbReference>
<sequence>MSNKQGTKSRILDAAERLFAERGFADTSLRLITSKAEVNLASVNYHFGSKKELIQAVLARYLDQFMPACEQALAELDGQSELSVSAIFESLVQPLLSLDQLRHRGSTIFLQLLGRGYIESQGHLRWFVTTHYGRPLELIVKLIHQVDKDIDDAELFWRLHFTLGTMVFTMASLEALNDIAQADFDQHNNVESVIKRLIPYVAAGVVAPAPHLSRTQIKEVS</sequence>
<evidence type="ECO:0000313" key="4">
    <source>
        <dbReference type="EMBL" id="TKB48522.1"/>
    </source>
</evidence>
<feature type="domain" description="HTH tetR-type" evidence="3">
    <location>
        <begin position="5"/>
        <end position="65"/>
    </location>
</feature>
<dbReference type="SUPFAM" id="SSF48498">
    <property type="entry name" value="Tetracyclin repressor-like, C-terminal domain"/>
    <property type="match status" value="1"/>
</dbReference>
<feature type="DNA-binding region" description="H-T-H motif" evidence="2">
    <location>
        <begin position="28"/>
        <end position="47"/>
    </location>
</feature>
<dbReference type="RefSeq" id="WP_136853633.1">
    <property type="nucleotide sequence ID" value="NZ_SWCI01000007.1"/>
</dbReference>